<evidence type="ECO:0000313" key="1">
    <source>
        <dbReference type="EMBL" id="VAW63309.1"/>
    </source>
</evidence>
<dbReference type="AlphaFoldDB" id="A0A3B0XN27"/>
<gene>
    <name evidence="1" type="ORF">MNBD_GAMMA10-1847</name>
</gene>
<organism evidence="1">
    <name type="scientific">hydrothermal vent metagenome</name>
    <dbReference type="NCBI Taxonomy" id="652676"/>
    <lineage>
        <taxon>unclassified sequences</taxon>
        <taxon>metagenomes</taxon>
        <taxon>ecological metagenomes</taxon>
    </lineage>
</organism>
<sequence length="279" mass="32457">MFYLPFKFQELKEYTTPRGPNFNWGWPMNFTVNGNKIHLHAPFNRASGPHGPSNPHGPRPDYNLDGLYLKSISSKDNIWGSLPILYKVWDFYGPWFTGRLARLEFRMHILTPREIKEDSSYFHPRTFESVIADFLTYRYKGDVSDGRQRSFTPINWQPIESLPCIAARCEVAPNKRINGSDIKYYAFFPISDHHLIVLFFYMSRDRIYIGSERQDREISVNKAPVEELITNILNSIELTLTLETKELQRKAVEGLDDTSVTKSFLPLQWAGNTNDLKLL</sequence>
<dbReference type="EMBL" id="UOFJ01000097">
    <property type="protein sequence ID" value="VAW63309.1"/>
    <property type="molecule type" value="Genomic_DNA"/>
</dbReference>
<accession>A0A3B0XN27</accession>
<protein>
    <submittedName>
        <fullName evidence="1">Uncharacterized protein</fullName>
    </submittedName>
</protein>
<proteinExistence type="predicted"/>
<name>A0A3B0XN27_9ZZZZ</name>
<reference evidence="1" key="1">
    <citation type="submission" date="2018-06" db="EMBL/GenBank/DDBJ databases">
        <authorList>
            <person name="Zhirakovskaya E."/>
        </authorList>
    </citation>
    <scope>NUCLEOTIDE SEQUENCE</scope>
</reference>